<evidence type="ECO:0000256" key="5">
    <source>
        <dbReference type="ARBA" id="ARBA00022723"/>
    </source>
</evidence>
<dbReference type="GO" id="GO:0004523">
    <property type="term" value="F:RNA-DNA hybrid ribonuclease activity"/>
    <property type="evidence" value="ECO:0007669"/>
    <property type="project" value="UniProtKB-EC"/>
</dbReference>
<evidence type="ECO:0000259" key="8">
    <source>
        <dbReference type="PROSITE" id="PS50879"/>
    </source>
</evidence>
<dbReference type="Pfam" id="PF20600">
    <property type="entry name" value="ExoX-like_C"/>
    <property type="match status" value="1"/>
</dbReference>
<evidence type="ECO:0000256" key="3">
    <source>
        <dbReference type="ARBA" id="ARBA00012180"/>
    </source>
</evidence>
<name>A0A6C0FAJ6_9ZZZZ</name>
<dbReference type="Pfam" id="PF00075">
    <property type="entry name" value="RNase_H"/>
    <property type="match status" value="1"/>
</dbReference>
<evidence type="ECO:0000256" key="1">
    <source>
        <dbReference type="ARBA" id="ARBA00000077"/>
    </source>
</evidence>
<reference evidence="9" key="1">
    <citation type="journal article" date="2020" name="Nature">
        <title>Giant virus diversity and host interactions through global metagenomics.</title>
        <authorList>
            <person name="Schulz F."/>
            <person name="Roux S."/>
            <person name="Paez-Espino D."/>
            <person name="Jungbluth S."/>
            <person name="Walsh D.A."/>
            <person name="Denef V.J."/>
            <person name="McMahon K.D."/>
            <person name="Konstantinidis K.T."/>
            <person name="Eloe-Fadrosh E.A."/>
            <person name="Kyrpides N.C."/>
            <person name="Woyke T."/>
        </authorList>
    </citation>
    <scope>NUCLEOTIDE SEQUENCE</scope>
    <source>
        <strain evidence="9">GVMAG-S-ERX555967-130</strain>
    </source>
</reference>
<feature type="domain" description="RNase H type-1" evidence="8">
    <location>
        <begin position="57"/>
        <end position="212"/>
    </location>
</feature>
<dbReference type="PANTHER" id="PTHR10642">
    <property type="entry name" value="RIBONUCLEASE H1"/>
    <property type="match status" value="1"/>
</dbReference>
<organism evidence="9">
    <name type="scientific">viral metagenome</name>
    <dbReference type="NCBI Taxonomy" id="1070528"/>
    <lineage>
        <taxon>unclassified sequences</taxon>
        <taxon>metagenomes</taxon>
        <taxon>organismal metagenomes</taxon>
    </lineage>
</organism>
<comment type="similarity">
    <text evidence="2">Belongs to the RNase H family.</text>
</comment>
<sequence length="212" mass="24753">MLSFGKYKGQSISDIYQRDQSYLEWLLDQPWFQLKFKQQHRIVTETLKDIRPVYETNSDTTIIYTDGACKHNGAKTTRRVRAGCGVHFSHKNKERLEDISTKFPLDNPTNNRAELYAIYLALKTCFDNDVTKDILIYTDSDYAMKCITAWYPQWVKQNDISNKKNIDLLQMIETLQTRVDVKYMHIRSHTGLSDPHSLGNERADYLATACLR</sequence>
<keyword evidence="7" id="KW-0378">Hydrolase</keyword>
<dbReference type="GO" id="GO:0003676">
    <property type="term" value="F:nucleic acid binding"/>
    <property type="evidence" value="ECO:0007669"/>
    <property type="project" value="InterPro"/>
</dbReference>
<evidence type="ECO:0000313" key="9">
    <source>
        <dbReference type="EMBL" id="QHT36900.1"/>
    </source>
</evidence>
<dbReference type="CDD" id="cd09280">
    <property type="entry name" value="RNase_HI_eukaryote_like"/>
    <property type="match status" value="1"/>
</dbReference>
<dbReference type="PROSITE" id="PS50879">
    <property type="entry name" value="RNASE_H_1"/>
    <property type="match status" value="1"/>
</dbReference>
<keyword evidence="6" id="KW-0255">Endonuclease</keyword>
<comment type="catalytic activity">
    <reaction evidence="1">
        <text>Endonucleolytic cleavage to 5'-phosphomonoester.</text>
        <dbReference type="EC" id="3.1.26.4"/>
    </reaction>
</comment>
<dbReference type="InterPro" id="IPR046768">
    <property type="entry name" value="ExoX-like_C"/>
</dbReference>
<dbReference type="AlphaFoldDB" id="A0A6C0FAJ6"/>
<evidence type="ECO:0000256" key="2">
    <source>
        <dbReference type="ARBA" id="ARBA00005300"/>
    </source>
</evidence>
<dbReference type="InterPro" id="IPR002156">
    <property type="entry name" value="RNaseH_domain"/>
</dbReference>
<dbReference type="PANTHER" id="PTHR10642:SF26">
    <property type="entry name" value="RIBONUCLEASE H1"/>
    <property type="match status" value="1"/>
</dbReference>
<dbReference type="GO" id="GO:0043137">
    <property type="term" value="P:DNA replication, removal of RNA primer"/>
    <property type="evidence" value="ECO:0007669"/>
    <property type="project" value="TreeGrafter"/>
</dbReference>
<evidence type="ECO:0000256" key="4">
    <source>
        <dbReference type="ARBA" id="ARBA00022722"/>
    </source>
</evidence>
<dbReference type="Gene3D" id="3.30.420.10">
    <property type="entry name" value="Ribonuclease H-like superfamily/Ribonuclease H"/>
    <property type="match status" value="1"/>
</dbReference>
<dbReference type="EMBL" id="MN738786">
    <property type="protein sequence ID" value="QHT36900.1"/>
    <property type="molecule type" value="Genomic_DNA"/>
</dbReference>
<keyword evidence="5" id="KW-0479">Metal-binding</keyword>
<dbReference type="InterPro" id="IPR012337">
    <property type="entry name" value="RNaseH-like_sf"/>
</dbReference>
<accession>A0A6C0FAJ6</accession>
<keyword evidence="4" id="KW-0540">Nuclease</keyword>
<protein>
    <recommendedName>
        <fullName evidence="3">ribonuclease H</fullName>
        <ecNumber evidence="3">3.1.26.4</ecNumber>
    </recommendedName>
</protein>
<dbReference type="SUPFAM" id="SSF53098">
    <property type="entry name" value="Ribonuclease H-like"/>
    <property type="match status" value="1"/>
</dbReference>
<dbReference type="EC" id="3.1.26.4" evidence="3"/>
<proteinExistence type="inferred from homology"/>
<dbReference type="GO" id="GO:0046872">
    <property type="term" value="F:metal ion binding"/>
    <property type="evidence" value="ECO:0007669"/>
    <property type="project" value="UniProtKB-KW"/>
</dbReference>
<evidence type="ECO:0000256" key="7">
    <source>
        <dbReference type="ARBA" id="ARBA00022801"/>
    </source>
</evidence>
<dbReference type="InterPro" id="IPR036397">
    <property type="entry name" value="RNaseH_sf"/>
</dbReference>
<dbReference type="InterPro" id="IPR050092">
    <property type="entry name" value="RNase_H"/>
</dbReference>
<evidence type="ECO:0000256" key="6">
    <source>
        <dbReference type="ARBA" id="ARBA00022759"/>
    </source>
</evidence>